<gene>
    <name evidence="2" type="ORF">EV679_0564</name>
</gene>
<proteinExistence type="predicted"/>
<dbReference type="InterPro" id="IPR000120">
    <property type="entry name" value="Amidase"/>
</dbReference>
<evidence type="ECO:0000259" key="1">
    <source>
        <dbReference type="Pfam" id="PF01425"/>
    </source>
</evidence>
<dbReference type="Pfam" id="PF01425">
    <property type="entry name" value="Amidase"/>
    <property type="match status" value="1"/>
</dbReference>
<dbReference type="PANTHER" id="PTHR11895:SF76">
    <property type="entry name" value="INDOLEACETAMIDE HYDROLASE"/>
    <property type="match status" value="1"/>
</dbReference>
<feature type="domain" description="Amidase" evidence="1">
    <location>
        <begin position="70"/>
        <end position="505"/>
    </location>
</feature>
<dbReference type="InterPro" id="IPR036928">
    <property type="entry name" value="AS_sf"/>
</dbReference>
<dbReference type="RefSeq" id="WP_130486462.1">
    <property type="nucleotide sequence ID" value="NZ_CBCSEB010000010.1"/>
</dbReference>
<accession>A0A4Q7MX43</accession>
<name>A0A4Q7MX43_9BURK</name>
<dbReference type="GO" id="GO:0003824">
    <property type="term" value="F:catalytic activity"/>
    <property type="evidence" value="ECO:0007669"/>
    <property type="project" value="InterPro"/>
</dbReference>
<dbReference type="AlphaFoldDB" id="A0A4Q7MX43"/>
<dbReference type="Gene3D" id="3.90.1300.10">
    <property type="entry name" value="Amidase signature (AS) domain"/>
    <property type="match status" value="1"/>
</dbReference>
<evidence type="ECO:0000313" key="3">
    <source>
        <dbReference type="Proteomes" id="UP000292039"/>
    </source>
</evidence>
<sequence>MSHLITDSQAAAQDGRRHFLKTLGAAALASSASPAVFAAAAPARPEGTITGWSATELSKAIHGGQVSCVEVMGAYLDQIDRLNPTYNAIVSLQPREQLLAAATEADRQAVTARRTGTRLGWMHGFPQAPKDLAATAGILTTNGSPLFKEYVPKHDAIIVERARKAGAILIGKTNTPEFGLGSHTYNPVFGTTVNAFDPTRSAGGSSGGAAVALALDMLPVADGSDMMGSLRNPAAWNNIFGFRPSFGRVPFGPTSDVFMQQLGYEGPMGRNVSDLAMLLSIQAGFDRRAPLSIKEDPAQFAQPLQRDVKGMRIGWLGDFNGYLPMDPGVMDTCVAALENFRTLGCKVEAVQPEFDMDSLWKTWLALRSSTIAGGLGGFYKDPAKRALFKPEAIWEIENGLKLSAMDVQAAAANRTAWYKALDTLFQDYDYLVLPSAQIFPFDAKQHWPKQVGGRDMDTYHRWMEVVIGGSLGGLPVLNVPAGFGPNGLPMGLQVMGPAHADLAVLQLGHAYEQASGYTKRRSPALS</sequence>
<organism evidence="2 3">
    <name type="scientific">Kerstersia gyiorum</name>
    <dbReference type="NCBI Taxonomy" id="206506"/>
    <lineage>
        <taxon>Bacteria</taxon>
        <taxon>Pseudomonadati</taxon>
        <taxon>Pseudomonadota</taxon>
        <taxon>Betaproteobacteria</taxon>
        <taxon>Burkholderiales</taxon>
        <taxon>Alcaligenaceae</taxon>
        <taxon>Kerstersia</taxon>
    </lineage>
</organism>
<dbReference type="PROSITE" id="PS51318">
    <property type="entry name" value="TAT"/>
    <property type="match status" value="1"/>
</dbReference>
<dbReference type="NCBIfam" id="NF005686">
    <property type="entry name" value="PRK07486.1"/>
    <property type="match status" value="1"/>
</dbReference>
<dbReference type="Proteomes" id="UP000292039">
    <property type="component" value="Unassembled WGS sequence"/>
</dbReference>
<protein>
    <submittedName>
        <fullName evidence="2">Amidase</fullName>
    </submittedName>
</protein>
<dbReference type="PANTHER" id="PTHR11895">
    <property type="entry name" value="TRANSAMIDASE"/>
    <property type="match status" value="1"/>
</dbReference>
<dbReference type="SUPFAM" id="SSF75304">
    <property type="entry name" value="Amidase signature (AS) enzymes"/>
    <property type="match status" value="1"/>
</dbReference>
<dbReference type="InterPro" id="IPR006311">
    <property type="entry name" value="TAT_signal"/>
</dbReference>
<dbReference type="InterPro" id="IPR023631">
    <property type="entry name" value="Amidase_dom"/>
</dbReference>
<comment type="caution">
    <text evidence="2">The sequence shown here is derived from an EMBL/GenBank/DDBJ whole genome shotgun (WGS) entry which is preliminary data.</text>
</comment>
<reference evidence="2 3" key="1">
    <citation type="submission" date="2019-02" db="EMBL/GenBank/DDBJ databases">
        <title>Genomic Encyclopedia of Type Strains, Phase IV (KMG-IV): sequencing the most valuable type-strain genomes for metagenomic binning, comparative biology and taxonomic classification.</title>
        <authorList>
            <person name="Goeker M."/>
        </authorList>
    </citation>
    <scope>NUCLEOTIDE SEQUENCE [LARGE SCALE GENOMIC DNA]</scope>
    <source>
        <strain evidence="2 3">DSM 16618</strain>
    </source>
</reference>
<dbReference type="EMBL" id="SGWZ01000001">
    <property type="protein sequence ID" value="RZS73373.1"/>
    <property type="molecule type" value="Genomic_DNA"/>
</dbReference>
<evidence type="ECO:0000313" key="2">
    <source>
        <dbReference type="EMBL" id="RZS73373.1"/>
    </source>
</evidence>